<dbReference type="AlphaFoldDB" id="A0A388SCU4"/>
<dbReference type="GO" id="GO:0008999">
    <property type="term" value="F:protein-N-terminal-alanine acetyltransferase activity"/>
    <property type="evidence" value="ECO:0007669"/>
    <property type="project" value="UniProtKB-EC"/>
</dbReference>
<dbReference type="InterPro" id="IPR006464">
    <property type="entry name" value="AcTrfase_RimI/Ard1"/>
</dbReference>
<comment type="function">
    <text evidence="1">Acetylates the N-terminal alanine of ribosomal protein bS18.</text>
</comment>
<evidence type="ECO:0000256" key="1">
    <source>
        <dbReference type="RuleBase" id="RU363094"/>
    </source>
</evidence>
<dbReference type="PANTHER" id="PTHR43617">
    <property type="entry name" value="L-AMINO ACID N-ACETYLTRANSFERASE"/>
    <property type="match status" value="1"/>
</dbReference>
<dbReference type="InterPro" id="IPR000182">
    <property type="entry name" value="GNAT_dom"/>
</dbReference>
<keyword evidence="1" id="KW-0963">Cytoplasm</keyword>
<dbReference type="Proteomes" id="UP000266091">
    <property type="component" value="Unassembled WGS sequence"/>
</dbReference>
<comment type="similarity">
    <text evidence="1">Belongs to the acetyltransferase family. RimI subfamily.</text>
</comment>
<evidence type="ECO:0000313" key="3">
    <source>
        <dbReference type="EMBL" id="GBO94152.1"/>
    </source>
</evidence>
<evidence type="ECO:0000259" key="2">
    <source>
        <dbReference type="PROSITE" id="PS51186"/>
    </source>
</evidence>
<dbReference type="RefSeq" id="WP_116270401.1">
    <property type="nucleotide sequence ID" value="NZ_BGZJ01000001.1"/>
</dbReference>
<comment type="caution">
    <text evidence="3">The sequence shown here is derived from an EMBL/GenBank/DDBJ whole genome shotgun (WGS) entry which is preliminary data.</text>
</comment>
<dbReference type="SUPFAM" id="SSF55729">
    <property type="entry name" value="Acyl-CoA N-acyltransferases (Nat)"/>
    <property type="match status" value="1"/>
</dbReference>
<sequence length="151" mass="16387">MAAAIRNMTPADLPAIETIEQRVFTEPWDMGSYAACLRSGCYARVAEDAGTVAGYAVLHQLRGEAEIFTLAVAPEFQGKGIGTALLADLMSEANREGAFRVVLQVRSSNDHAIHIYKKAGFVQAGVISDYYANRDGTREDALFMEAMLTHA</sequence>
<reference evidence="3 4" key="1">
    <citation type="journal article" date="2018" name="Int. J. Syst. Evol. Microbiol.">
        <title>Mesosutterella multiformis gen. nov., sp. nov., a member of the family Sutterellaceae and Sutterella megalosphaeroides sp. nov., isolated from human faeces.</title>
        <authorList>
            <person name="Sakamoto M."/>
            <person name="Ikeyama N."/>
            <person name="Kunihiro T."/>
            <person name="Iino T."/>
            <person name="Yuki M."/>
            <person name="Ohkuma M."/>
        </authorList>
    </citation>
    <scope>NUCLEOTIDE SEQUENCE [LARGE SCALE GENOMIC DNA]</scope>
    <source>
        <strain evidence="3 4">4NBBH2</strain>
    </source>
</reference>
<feature type="domain" description="N-acetyltransferase" evidence="2">
    <location>
        <begin position="3"/>
        <end position="149"/>
    </location>
</feature>
<proteinExistence type="inferred from homology"/>
<evidence type="ECO:0000313" key="4">
    <source>
        <dbReference type="Proteomes" id="UP000266091"/>
    </source>
</evidence>
<keyword evidence="3" id="KW-0808">Transferase</keyword>
<dbReference type="GO" id="GO:0005737">
    <property type="term" value="C:cytoplasm"/>
    <property type="evidence" value="ECO:0007669"/>
    <property type="project" value="UniProtKB-SubCell"/>
</dbReference>
<dbReference type="EC" id="2.3.1.266" evidence="1"/>
<dbReference type="EMBL" id="BGZJ01000001">
    <property type="protein sequence ID" value="GBO94152.1"/>
    <property type="molecule type" value="Genomic_DNA"/>
</dbReference>
<organism evidence="3 4">
    <name type="scientific">Mesosutterella multiformis</name>
    <dbReference type="NCBI Taxonomy" id="2259133"/>
    <lineage>
        <taxon>Bacteria</taxon>
        <taxon>Pseudomonadati</taxon>
        <taxon>Pseudomonadota</taxon>
        <taxon>Betaproteobacteria</taxon>
        <taxon>Burkholderiales</taxon>
        <taxon>Sutterellaceae</taxon>
        <taxon>Mesosutterella</taxon>
    </lineage>
</organism>
<dbReference type="InterPro" id="IPR050276">
    <property type="entry name" value="MshD_Acetyltransferase"/>
</dbReference>
<dbReference type="OrthoDB" id="9796919at2"/>
<dbReference type="PANTHER" id="PTHR43617:SF20">
    <property type="entry name" value="N-ALPHA-ACETYLTRANSFERASE RIMI"/>
    <property type="match status" value="1"/>
</dbReference>
<dbReference type="PROSITE" id="PS51186">
    <property type="entry name" value="GNAT"/>
    <property type="match status" value="1"/>
</dbReference>
<dbReference type="NCBIfam" id="TIGR01575">
    <property type="entry name" value="rimI"/>
    <property type="match status" value="1"/>
</dbReference>
<keyword evidence="4" id="KW-1185">Reference proteome</keyword>
<gene>
    <name evidence="3" type="primary">rimI</name>
    <name evidence="3" type="ORF">MESMUL_15060</name>
</gene>
<comment type="catalytic activity">
    <reaction evidence="1">
        <text>N-terminal L-alanyl-[ribosomal protein bS18] + acetyl-CoA = N-terminal N(alpha)-acetyl-L-alanyl-[ribosomal protein bS18] + CoA + H(+)</text>
        <dbReference type="Rhea" id="RHEA:43756"/>
        <dbReference type="Rhea" id="RHEA-COMP:10676"/>
        <dbReference type="Rhea" id="RHEA-COMP:10677"/>
        <dbReference type="ChEBI" id="CHEBI:15378"/>
        <dbReference type="ChEBI" id="CHEBI:57287"/>
        <dbReference type="ChEBI" id="CHEBI:57288"/>
        <dbReference type="ChEBI" id="CHEBI:64718"/>
        <dbReference type="ChEBI" id="CHEBI:83683"/>
        <dbReference type="EC" id="2.3.1.266"/>
    </reaction>
</comment>
<dbReference type="CDD" id="cd04301">
    <property type="entry name" value="NAT_SF"/>
    <property type="match status" value="1"/>
</dbReference>
<comment type="subcellular location">
    <subcellularLocation>
        <location evidence="1">Cytoplasm</location>
    </subcellularLocation>
</comment>
<name>A0A388SCU4_9BURK</name>
<accession>A0A388SCU4</accession>
<dbReference type="InterPro" id="IPR016181">
    <property type="entry name" value="Acyl_CoA_acyltransferase"/>
</dbReference>
<protein>
    <recommendedName>
        <fullName evidence="1">[Ribosomal protein bS18]-alanine N-acetyltransferase</fullName>
        <ecNumber evidence="1">2.3.1.266</ecNumber>
    </recommendedName>
</protein>
<dbReference type="Pfam" id="PF00583">
    <property type="entry name" value="Acetyltransf_1"/>
    <property type="match status" value="1"/>
</dbReference>
<dbReference type="Gene3D" id="3.40.630.30">
    <property type="match status" value="1"/>
</dbReference>